<evidence type="ECO:0000313" key="6">
    <source>
        <dbReference type="Proteomes" id="UP000034644"/>
    </source>
</evidence>
<dbReference type="AlphaFoldDB" id="A0A0G1NGG5"/>
<dbReference type="InterPro" id="IPR011129">
    <property type="entry name" value="CSD"/>
</dbReference>
<feature type="domain" description="Cold-shock" evidence="4">
    <location>
        <begin position="11"/>
        <end position="70"/>
    </location>
</feature>
<evidence type="ECO:0000256" key="2">
    <source>
        <dbReference type="ARBA" id="ARBA00022801"/>
    </source>
</evidence>
<evidence type="ECO:0000256" key="1">
    <source>
        <dbReference type="ARBA" id="ARBA00022722"/>
    </source>
</evidence>
<dbReference type="SUPFAM" id="SSF50249">
    <property type="entry name" value="Nucleic acid-binding proteins"/>
    <property type="match status" value="1"/>
</dbReference>
<evidence type="ECO:0000313" key="5">
    <source>
        <dbReference type="EMBL" id="KKU19452.1"/>
    </source>
</evidence>
<dbReference type="GO" id="GO:0003676">
    <property type="term" value="F:nucleic acid binding"/>
    <property type="evidence" value="ECO:0007669"/>
    <property type="project" value="InterPro"/>
</dbReference>
<keyword evidence="3" id="KW-0269">Exonuclease</keyword>
<keyword evidence="2" id="KW-0378">Hydrolase</keyword>
<dbReference type="GO" id="GO:0004527">
    <property type="term" value="F:exonuclease activity"/>
    <property type="evidence" value="ECO:0007669"/>
    <property type="project" value="UniProtKB-KW"/>
</dbReference>
<organism evidence="5 6">
    <name type="scientific">Candidatus Azambacteria bacterium GW2011_GWA2_45_90</name>
    <dbReference type="NCBI Taxonomy" id="1618614"/>
    <lineage>
        <taxon>Bacteria</taxon>
        <taxon>Candidatus Azamiibacteriota</taxon>
    </lineage>
</organism>
<keyword evidence="1" id="KW-0540">Nuclease</keyword>
<dbReference type="InterPro" id="IPR040476">
    <property type="entry name" value="CSD2"/>
</dbReference>
<proteinExistence type="predicted"/>
<accession>A0A0G1NGG5</accession>
<feature type="non-terminal residue" evidence="5">
    <location>
        <position position="145"/>
    </location>
</feature>
<sequence>MKKEGKKSVAKGIIGITSKGTGYVTSAGFDMDIQIEPQFLNTALHGDEVEFFVFPQIEKERLDGEIIRVLWRAKMEFVGTVDKRKGNAISFIVPDDKRMYTDIFISPAESGRVRNNWKVLVRIIKWDDPKKNPEGRIVKVLGKKG</sequence>
<evidence type="ECO:0000259" key="4">
    <source>
        <dbReference type="SMART" id="SM00357"/>
    </source>
</evidence>
<dbReference type="Gene3D" id="2.40.50.140">
    <property type="entry name" value="Nucleic acid-binding proteins"/>
    <property type="match status" value="2"/>
</dbReference>
<gene>
    <name evidence="5" type="ORF">UX27_C0004G0001</name>
</gene>
<dbReference type="InterPro" id="IPR012340">
    <property type="entry name" value="NA-bd_OB-fold"/>
</dbReference>
<name>A0A0G1NGG5_9BACT</name>
<evidence type="ECO:0000256" key="3">
    <source>
        <dbReference type="ARBA" id="ARBA00022839"/>
    </source>
</evidence>
<reference evidence="5 6" key="1">
    <citation type="journal article" date="2015" name="Nature">
        <title>rRNA introns, odd ribosomes, and small enigmatic genomes across a large radiation of phyla.</title>
        <authorList>
            <person name="Brown C.T."/>
            <person name="Hug L.A."/>
            <person name="Thomas B.C."/>
            <person name="Sharon I."/>
            <person name="Castelle C.J."/>
            <person name="Singh A."/>
            <person name="Wilkins M.J."/>
            <person name="Williams K.H."/>
            <person name="Banfield J.F."/>
        </authorList>
    </citation>
    <scope>NUCLEOTIDE SEQUENCE [LARGE SCALE GENOMIC DNA]</scope>
</reference>
<comment type="caution">
    <text evidence="5">The sequence shown here is derived from an EMBL/GenBank/DDBJ whole genome shotgun (WGS) entry which is preliminary data.</text>
</comment>
<dbReference type="SMART" id="SM00357">
    <property type="entry name" value="CSP"/>
    <property type="match status" value="1"/>
</dbReference>
<dbReference type="Proteomes" id="UP000034644">
    <property type="component" value="Unassembled WGS sequence"/>
</dbReference>
<dbReference type="EMBL" id="LCLO01000004">
    <property type="protein sequence ID" value="KKU19452.1"/>
    <property type="molecule type" value="Genomic_DNA"/>
</dbReference>
<protein>
    <submittedName>
        <fullName evidence="5">Ribonuclease R</fullName>
    </submittedName>
</protein>
<dbReference type="Pfam" id="PF17876">
    <property type="entry name" value="CSD2"/>
    <property type="match status" value="1"/>
</dbReference>